<dbReference type="Pfam" id="PF00535">
    <property type="entry name" value="Glycos_transf_2"/>
    <property type="match status" value="1"/>
</dbReference>
<dbReference type="EMBL" id="SRYD01000011">
    <property type="protein sequence ID" value="TGY75506.1"/>
    <property type="molecule type" value="Genomic_DNA"/>
</dbReference>
<dbReference type="RefSeq" id="WP_135992880.1">
    <property type="nucleotide sequence ID" value="NZ_CAMQSA010000046.1"/>
</dbReference>
<reference evidence="3 4" key="1">
    <citation type="submission" date="2019-04" db="EMBL/GenBank/DDBJ databases">
        <title>Microbes associate with the intestines of laboratory mice.</title>
        <authorList>
            <person name="Navarre W."/>
            <person name="Wong E."/>
            <person name="Huang K."/>
            <person name="Tropini C."/>
            <person name="Ng K."/>
            <person name="Yu B."/>
        </authorList>
    </citation>
    <scope>NUCLEOTIDE SEQUENCE [LARGE SCALE GENOMIC DNA]</scope>
    <source>
        <strain evidence="3 4">NM06_A21</strain>
    </source>
</reference>
<name>A0A4S2G0Z0_9BACT</name>
<sequence length="402" mass="44512">MILSFDASQELSVAFAAIACIAAVALIVIYIPMLRRLYHALSDSPAPESGTLPVSVIVYTYANSKGLEEVIKALHEQHYDGSTEIIVVNDGKDNGVEDFLTTVENTYPGLRRTFTPYDTRNISRKKLALTLGIKAAHNPIVLFLTSESRLPGPCWLSSMTAPFHDREIDLVLGYAGPGASDTESHRLSRGMRHDILVGDMEWLSDAIDGKPWRGDGDNIGIRRSMFFNNMGFGNSLNLQYGDDDVFVSEVATGSNTSVVLSPDSRVSTEAPDDTPGYYRIKRERHRLMEGFCSKRPNTRIAATYVLPWIWLLSTIAASVCILGMSGGAFSGTNTAFSCAVLGGIALAGIALWSILGIAFNRVEMALEQRHLRWSLPYVLLSRPIRRWSWHRRKAPRSWQQPC</sequence>
<evidence type="ECO:0000256" key="1">
    <source>
        <dbReference type="SAM" id="Phobius"/>
    </source>
</evidence>
<feature type="transmembrane region" description="Helical" evidence="1">
    <location>
        <begin position="12"/>
        <end position="31"/>
    </location>
</feature>
<gene>
    <name evidence="3" type="ORF">E5333_03805</name>
</gene>
<dbReference type="GO" id="GO:0016740">
    <property type="term" value="F:transferase activity"/>
    <property type="evidence" value="ECO:0007669"/>
    <property type="project" value="UniProtKB-KW"/>
</dbReference>
<dbReference type="AlphaFoldDB" id="A0A4S2G0Z0"/>
<accession>A0A4S2G0Z0</accession>
<dbReference type="SUPFAM" id="SSF53448">
    <property type="entry name" value="Nucleotide-diphospho-sugar transferases"/>
    <property type="match status" value="1"/>
</dbReference>
<dbReference type="Proteomes" id="UP000306630">
    <property type="component" value="Unassembled WGS sequence"/>
</dbReference>
<proteinExistence type="predicted"/>
<evidence type="ECO:0000259" key="2">
    <source>
        <dbReference type="Pfam" id="PF00535"/>
    </source>
</evidence>
<dbReference type="InterPro" id="IPR029044">
    <property type="entry name" value="Nucleotide-diphossugar_trans"/>
</dbReference>
<feature type="transmembrane region" description="Helical" evidence="1">
    <location>
        <begin position="304"/>
        <end position="328"/>
    </location>
</feature>
<protein>
    <submittedName>
        <fullName evidence="3">Glycosyltransferase</fullName>
    </submittedName>
</protein>
<keyword evidence="3" id="KW-0808">Transferase</keyword>
<keyword evidence="1" id="KW-0812">Transmembrane</keyword>
<organism evidence="3 4">
    <name type="scientific">Muribaculum intestinale</name>
    <dbReference type="NCBI Taxonomy" id="1796646"/>
    <lineage>
        <taxon>Bacteria</taxon>
        <taxon>Pseudomonadati</taxon>
        <taxon>Bacteroidota</taxon>
        <taxon>Bacteroidia</taxon>
        <taxon>Bacteroidales</taxon>
        <taxon>Muribaculaceae</taxon>
        <taxon>Muribaculum</taxon>
    </lineage>
</organism>
<evidence type="ECO:0000313" key="4">
    <source>
        <dbReference type="Proteomes" id="UP000306630"/>
    </source>
</evidence>
<dbReference type="InterPro" id="IPR001173">
    <property type="entry name" value="Glyco_trans_2-like"/>
</dbReference>
<feature type="transmembrane region" description="Helical" evidence="1">
    <location>
        <begin position="334"/>
        <end position="359"/>
    </location>
</feature>
<keyword evidence="1" id="KW-1133">Transmembrane helix</keyword>
<comment type="caution">
    <text evidence="3">The sequence shown here is derived from an EMBL/GenBank/DDBJ whole genome shotgun (WGS) entry which is preliminary data.</text>
</comment>
<keyword evidence="1" id="KW-0472">Membrane</keyword>
<dbReference type="Gene3D" id="3.90.550.10">
    <property type="entry name" value="Spore Coat Polysaccharide Biosynthesis Protein SpsA, Chain A"/>
    <property type="match status" value="1"/>
</dbReference>
<feature type="domain" description="Glycosyltransferase 2-like" evidence="2">
    <location>
        <begin position="55"/>
        <end position="173"/>
    </location>
</feature>
<evidence type="ECO:0000313" key="3">
    <source>
        <dbReference type="EMBL" id="TGY75506.1"/>
    </source>
</evidence>